<accession>A0A9D2KPK4</accession>
<dbReference type="InterPro" id="IPR050266">
    <property type="entry name" value="AB_hydrolase_sf"/>
</dbReference>
<dbReference type="PANTHER" id="PTHR43798:SF31">
    <property type="entry name" value="AB HYDROLASE SUPERFAMILY PROTEIN YCLE"/>
    <property type="match status" value="1"/>
</dbReference>
<dbReference type="PANTHER" id="PTHR43798">
    <property type="entry name" value="MONOACYLGLYCEROL LIPASE"/>
    <property type="match status" value="1"/>
</dbReference>
<reference evidence="3" key="1">
    <citation type="journal article" date="2021" name="PeerJ">
        <title>Extensive microbial diversity within the chicken gut microbiome revealed by metagenomics and culture.</title>
        <authorList>
            <person name="Gilroy R."/>
            <person name="Ravi A."/>
            <person name="Getino M."/>
            <person name="Pursley I."/>
            <person name="Horton D.L."/>
            <person name="Alikhan N.F."/>
            <person name="Baker D."/>
            <person name="Gharbi K."/>
            <person name="Hall N."/>
            <person name="Watson M."/>
            <person name="Adriaenssens E.M."/>
            <person name="Foster-Nyarko E."/>
            <person name="Jarju S."/>
            <person name="Secka A."/>
            <person name="Antonio M."/>
            <person name="Oren A."/>
            <person name="Chaudhuri R.R."/>
            <person name="La Ragione R."/>
            <person name="Hildebrand F."/>
            <person name="Pallen M.J."/>
        </authorList>
    </citation>
    <scope>NUCLEOTIDE SEQUENCE</scope>
    <source>
        <strain evidence="3">CHK178-16964</strain>
    </source>
</reference>
<comment type="caution">
    <text evidence="3">The sequence shown here is derived from an EMBL/GenBank/DDBJ whole genome shotgun (WGS) entry which is preliminary data.</text>
</comment>
<reference evidence="3" key="2">
    <citation type="submission" date="2021-04" db="EMBL/GenBank/DDBJ databases">
        <authorList>
            <person name="Gilroy R."/>
        </authorList>
    </citation>
    <scope>NUCLEOTIDE SEQUENCE</scope>
    <source>
        <strain evidence="3">CHK178-16964</strain>
    </source>
</reference>
<dbReference type="Pfam" id="PF00561">
    <property type="entry name" value="Abhydrolase_1"/>
    <property type="match status" value="1"/>
</dbReference>
<dbReference type="SUPFAM" id="SSF53474">
    <property type="entry name" value="alpha/beta-Hydrolases"/>
    <property type="match status" value="1"/>
</dbReference>
<dbReference type="Proteomes" id="UP000823900">
    <property type="component" value="Unassembled WGS sequence"/>
</dbReference>
<proteinExistence type="predicted"/>
<organism evidence="3 4">
    <name type="scientific">Candidatus Lachnoclostridium stercoravium</name>
    <dbReference type="NCBI Taxonomy" id="2838633"/>
    <lineage>
        <taxon>Bacteria</taxon>
        <taxon>Bacillati</taxon>
        <taxon>Bacillota</taxon>
        <taxon>Clostridia</taxon>
        <taxon>Lachnospirales</taxon>
        <taxon>Lachnospiraceae</taxon>
    </lineage>
</organism>
<dbReference type="PRINTS" id="PR00111">
    <property type="entry name" value="ABHYDROLASE"/>
</dbReference>
<evidence type="ECO:0000313" key="3">
    <source>
        <dbReference type="EMBL" id="HJA72294.1"/>
    </source>
</evidence>
<protein>
    <submittedName>
        <fullName evidence="3">Alpha/beta hydrolase</fullName>
    </submittedName>
</protein>
<evidence type="ECO:0000256" key="1">
    <source>
        <dbReference type="ARBA" id="ARBA00022801"/>
    </source>
</evidence>
<dbReference type="GO" id="GO:0016787">
    <property type="term" value="F:hydrolase activity"/>
    <property type="evidence" value="ECO:0007669"/>
    <property type="project" value="UniProtKB-KW"/>
</dbReference>
<dbReference type="AlphaFoldDB" id="A0A9D2KPK4"/>
<evidence type="ECO:0000313" key="4">
    <source>
        <dbReference type="Proteomes" id="UP000823900"/>
    </source>
</evidence>
<dbReference type="Gene3D" id="3.40.50.1820">
    <property type="entry name" value="alpha/beta hydrolase"/>
    <property type="match status" value="1"/>
</dbReference>
<feature type="domain" description="AB hydrolase-1" evidence="2">
    <location>
        <begin position="15"/>
        <end position="114"/>
    </location>
</feature>
<sequence>MDIDLYYVEEGKGFPLILLHGNGESSRYFSSQIKFFKQRYRVIAIDTRGHGCSPEGVMPFTISQFADDLYSFMKEEKIEKAHILGFSDGGNIALIFALRHPDMVEKLVLNGANLNPGGVQAFVQVPIIAGYLLNTCLAVFSKKAAWKRDLLRLMVKEPHIPPESLQTLTMPVLVIVGNRDMIRHSHSELICKSLPDGHMKVIPGDHFIAAKEPERFNFAVDQFLSAGDHFSR</sequence>
<name>A0A9D2KPK4_9FIRM</name>
<dbReference type="GO" id="GO:0016020">
    <property type="term" value="C:membrane"/>
    <property type="evidence" value="ECO:0007669"/>
    <property type="project" value="TreeGrafter"/>
</dbReference>
<evidence type="ECO:0000259" key="2">
    <source>
        <dbReference type="Pfam" id="PF00561"/>
    </source>
</evidence>
<dbReference type="EMBL" id="DWZA01000101">
    <property type="protein sequence ID" value="HJA72294.1"/>
    <property type="molecule type" value="Genomic_DNA"/>
</dbReference>
<dbReference type="InterPro" id="IPR029058">
    <property type="entry name" value="AB_hydrolase_fold"/>
</dbReference>
<keyword evidence="1 3" id="KW-0378">Hydrolase</keyword>
<gene>
    <name evidence="3" type="ORF">IAA07_12100</name>
</gene>
<dbReference type="InterPro" id="IPR000073">
    <property type="entry name" value="AB_hydrolase_1"/>
</dbReference>